<dbReference type="Gene3D" id="3.90.1580.10">
    <property type="entry name" value="paralog of FGE (formylglycine-generating enzyme)"/>
    <property type="match status" value="1"/>
</dbReference>
<proteinExistence type="predicted"/>
<organism evidence="2 3">
    <name type="scientific">Archangium lansingense</name>
    <dbReference type="NCBI Taxonomy" id="2995310"/>
    <lineage>
        <taxon>Bacteria</taxon>
        <taxon>Pseudomonadati</taxon>
        <taxon>Myxococcota</taxon>
        <taxon>Myxococcia</taxon>
        <taxon>Myxococcales</taxon>
        <taxon>Cystobacterineae</taxon>
        <taxon>Archangiaceae</taxon>
        <taxon>Archangium</taxon>
    </lineage>
</organism>
<dbReference type="SUPFAM" id="SSF56436">
    <property type="entry name" value="C-type lectin-like"/>
    <property type="match status" value="1"/>
</dbReference>
<name>A0ABT3ZXH4_9BACT</name>
<dbReference type="Proteomes" id="UP001207654">
    <property type="component" value="Unassembled WGS sequence"/>
</dbReference>
<dbReference type="PANTHER" id="PTHR23150">
    <property type="entry name" value="SULFATASE MODIFYING FACTOR 1, 2"/>
    <property type="match status" value="1"/>
</dbReference>
<dbReference type="InterPro" id="IPR016187">
    <property type="entry name" value="CTDL_fold"/>
</dbReference>
<dbReference type="RefSeq" id="WP_267542300.1">
    <property type="nucleotide sequence ID" value="NZ_JAPNKA010000001.1"/>
</dbReference>
<dbReference type="InterPro" id="IPR042095">
    <property type="entry name" value="SUMF_sf"/>
</dbReference>
<dbReference type="InterPro" id="IPR005532">
    <property type="entry name" value="SUMF_dom"/>
</dbReference>
<comment type="caution">
    <text evidence="2">The sequence shown here is derived from an EMBL/GenBank/DDBJ whole genome shotgun (WGS) entry which is preliminary data.</text>
</comment>
<feature type="domain" description="Sulfatase-modifying factor enzyme-like" evidence="1">
    <location>
        <begin position="64"/>
        <end position="300"/>
    </location>
</feature>
<dbReference type="PANTHER" id="PTHR23150:SF19">
    <property type="entry name" value="FORMYLGLYCINE-GENERATING ENZYME"/>
    <property type="match status" value="1"/>
</dbReference>
<dbReference type="EMBL" id="JAPNKA010000001">
    <property type="protein sequence ID" value="MCY1074097.1"/>
    <property type="molecule type" value="Genomic_DNA"/>
</dbReference>
<dbReference type="PROSITE" id="PS51257">
    <property type="entry name" value="PROKAR_LIPOPROTEIN"/>
    <property type="match status" value="1"/>
</dbReference>
<keyword evidence="3" id="KW-1185">Reference proteome</keyword>
<accession>A0ABT3ZXH4</accession>
<dbReference type="Pfam" id="PF03781">
    <property type="entry name" value="FGE-sulfatase"/>
    <property type="match status" value="1"/>
</dbReference>
<evidence type="ECO:0000313" key="3">
    <source>
        <dbReference type="Proteomes" id="UP001207654"/>
    </source>
</evidence>
<evidence type="ECO:0000313" key="2">
    <source>
        <dbReference type="EMBL" id="MCY1074097.1"/>
    </source>
</evidence>
<reference evidence="2 3" key="1">
    <citation type="submission" date="2022-11" db="EMBL/GenBank/DDBJ databases">
        <title>Minimal conservation of predation-associated metabolite biosynthetic gene clusters underscores biosynthetic potential of Myxococcota including descriptions for ten novel species: Archangium lansinium sp. nov., Myxococcus landrumus sp. nov., Nannocystis bai.</title>
        <authorList>
            <person name="Ahearne A."/>
            <person name="Stevens C."/>
            <person name="Phillips K."/>
        </authorList>
    </citation>
    <scope>NUCLEOTIDE SEQUENCE [LARGE SCALE GENOMIC DNA]</scope>
    <source>
        <strain evidence="2 3">MIWBW</strain>
    </source>
</reference>
<gene>
    <name evidence="2" type="ORF">OV287_06335</name>
</gene>
<protein>
    <submittedName>
        <fullName evidence="2">Formylglycine-generating enzyme family protein</fullName>
    </submittedName>
</protein>
<dbReference type="InterPro" id="IPR051043">
    <property type="entry name" value="Sulfatase_Mod_Factor_Kinase"/>
</dbReference>
<evidence type="ECO:0000259" key="1">
    <source>
        <dbReference type="Pfam" id="PF03781"/>
    </source>
</evidence>
<sequence>MVRVLALKSRSSSTWRLGLVVAGLVACYSIKPLPEDATLAPPSPFDGASAGDAREILGVKLRWCPAGTFIMGSPPGEPERRPGEDQVEVMISKGFWMGQYEVTQGEWARVMGAFPAEFNVGQGGDFPMYRVTYFEVEDFSRRLTELAHASGELPADWEFRLPTEAQWEYAARAGTTTPTSFGTSLSSTQANFQGRPYNGGAPGPSINQTTPVGSYPPNPWGLYDLYGNVNEWCRDWVHEQLPGGVDPDSYSVRGEANRDGTYPRARRGGCYADDGWACRAGFRQRFEPERRHEHIGFRIVAVRT</sequence>